<evidence type="ECO:0000256" key="3">
    <source>
        <dbReference type="ARBA" id="ARBA00022989"/>
    </source>
</evidence>
<dbReference type="STRING" id="2025994.A0A2T3A0N4"/>
<dbReference type="PANTHER" id="PTHR33048:SF155">
    <property type="entry name" value="INTEGRAL MEMBRANE PROTEIN"/>
    <property type="match status" value="1"/>
</dbReference>
<reference evidence="8 9" key="1">
    <citation type="journal article" date="2018" name="Mycol. Prog.">
        <title>Coniella lustricola, a new species from submerged detritus.</title>
        <authorList>
            <person name="Raudabaugh D.B."/>
            <person name="Iturriaga T."/>
            <person name="Carver A."/>
            <person name="Mondo S."/>
            <person name="Pangilinan J."/>
            <person name="Lipzen A."/>
            <person name="He G."/>
            <person name="Amirebrahimi M."/>
            <person name="Grigoriev I.V."/>
            <person name="Miller A.N."/>
        </authorList>
    </citation>
    <scope>NUCLEOTIDE SEQUENCE [LARGE SCALE GENOMIC DNA]</scope>
    <source>
        <strain evidence="8 9">B22-T-1</strain>
    </source>
</reference>
<dbReference type="AlphaFoldDB" id="A0A2T3A0N4"/>
<evidence type="ECO:0000256" key="6">
    <source>
        <dbReference type="SAM" id="Phobius"/>
    </source>
</evidence>
<keyword evidence="4 6" id="KW-0472">Membrane</keyword>
<evidence type="ECO:0000256" key="2">
    <source>
        <dbReference type="ARBA" id="ARBA00022692"/>
    </source>
</evidence>
<evidence type="ECO:0000256" key="4">
    <source>
        <dbReference type="ARBA" id="ARBA00023136"/>
    </source>
</evidence>
<feature type="transmembrane region" description="Helical" evidence="6">
    <location>
        <begin position="244"/>
        <end position="266"/>
    </location>
</feature>
<keyword evidence="3 6" id="KW-1133">Transmembrane helix</keyword>
<sequence length="347" mass="38179">MEESRGAFVLAIAWTFTGIAVVIVALRFYTKIRVSRNLAWDDYVVLLSMAAGIGAAILVSISVPLGLGRHTDQVLAEPGGQQRVVKAARIQMIGYPFNILAFTLPNVAIAILVHRLLDPQLWRKRLLWGLATFQVIFAIIPCIIIFAQCSPTGKLWNPALPGRCWHWAILNNITYFLTAYTAMTDVALAGLPIAAFWNLQMQASTKFKLSLMMGLTLLSAIITIVKATYLYLFTDRDDPLWNVIPLVVWGLVEQNVVVIAACVPPVRPLFSRNKRHDSPTHVATHCGELGFKLPSIHQGSSRQLGPNYDSACDAHLDDDIISTRLRDDAASSSSKEAIYTGPSGLDV</sequence>
<dbReference type="InterPro" id="IPR052337">
    <property type="entry name" value="SAT4-like"/>
</dbReference>
<gene>
    <name evidence="8" type="ORF">BD289DRAFT_440453</name>
</gene>
<feature type="transmembrane region" description="Helical" evidence="6">
    <location>
        <begin position="6"/>
        <end position="30"/>
    </location>
</feature>
<dbReference type="PANTHER" id="PTHR33048">
    <property type="entry name" value="PTH11-LIKE INTEGRAL MEMBRANE PROTEIN (AFU_ORTHOLOGUE AFUA_5G11245)"/>
    <property type="match status" value="1"/>
</dbReference>
<organism evidence="8 9">
    <name type="scientific">Coniella lustricola</name>
    <dbReference type="NCBI Taxonomy" id="2025994"/>
    <lineage>
        <taxon>Eukaryota</taxon>
        <taxon>Fungi</taxon>
        <taxon>Dikarya</taxon>
        <taxon>Ascomycota</taxon>
        <taxon>Pezizomycotina</taxon>
        <taxon>Sordariomycetes</taxon>
        <taxon>Sordariomycetidae</taxon>
        <taxon>Diaporthales</taxon>
        <taxon>Schizoparmaceae</taxon>
        <taxon>Coniella</taxon>
    </lineage>
</organism>
<evidence type="ECO:0000256" key="1">
    <source>
        <dbReference type="ARBA" id="ARBA00004141"/>
    </source>
</evidence>
<feature type="transmembrane region" description="Helical" evidence="6">
    <location>
        <begin position="93"/>
        <end position="114"/>
    </location>
</feature>
<evidence type="ECO:0000313" key="8">
    <source>
        <dbReference type="EMBL" id="PSR80613.1"/>
    </source>
</evidence>
<comment type="similarity">
    <text evidence="5">Belongs to the SAT4 family.</text>
</comment>
<evidence type="ECO:0000256" key="5">
    <source>
        <dbReference type="ARBA" id="ARBA00038359"/>
    </source>
</evidence>
<comment type="subcellular location">
    <subcellularLocation>
        <location evidence="1">Membrane</location>
        <topology evidence="1">Multi-pass membrane protein</topology>
    </subcellularLocation>
</comment>
<feature type="transmembrane region" description="Helical" evidence="6">
    <location>
        <begin position="175"/>
        <end position="197"/>
    </location>
</feature>
<dbReference type="Pfam" id="PF20684">
    <property type="entry name" value="Fung_rhodopsin"/>
    <property type="match status" value="1"/>
</dbReference>
<accession>A0A2T3A0N4</accession>
<name>A0A2T3A0N4_9PEZI</name>
<keyword evidence="9" id="KW-1185">Reference proteome</keyword>
<dbReference type="OrthoDB" id="3923077at2759"/>
<dbReference type="InParanoid" id="A0A2T3A0N4"/>
<protein>
    <recommendedName>
        <fullName evidence="7">Rhodopsin domain-containing protein</fullName>
    </recommendedName>
</protein>
<feature type="transmembrane region" description="Helical" evidence="6">
    <location>
        <begin position="42"/>
        <end position="63"/>
    </location>
</feature>
<dbReference type="EMBL" id="KZ678524">
    <property type="protein sequence ID" value="PSR80613.1"/>
    <property type="molecule type" value="Genomic_DNA"/>
</dbReference>
<dbReference type="Proteomes" id="UP000241462">
    <property type="component" value="Unassembled WGS sequence"/>
</dbReference>
<dbReference type="GO" id="GO:0016020">
    <property type="term" value="C:membrane"/>
    <property type="evidence" value="ECO:0007669"/>
    <property type="project" value="UniProtKB-SubCell"/>
</dbReference>
<feature type="domain" description="Rhodopsin" evidence="7">
    <location>
        <begin position="26"/>
        <end position="272"/>
    </location>
</feature>
<feature type="transmembrane region" description="Helical" evidence="6">
    <location>
        <begin position="209"/>
        <end position="232"/>
    </location>
</feature>
<evidence type="ECO:0000313" key="9">
    <source>
        <dbReference type="Proteomes" id="UP000241462"/>
    </source>
</evidence>
<evidence type="ECO:0000259" key="7">
    <source>
        <dbReference type="Pfam" id="PF20684"/>
    </source>
</evidence>
<feature type="transmembrane region" description="Helical" evidence="6">
    <location>
        <begin position="126"/>
        <end position="147"/>
    </location>
</feature>
<keyword evidence="2 6" id="KW-0812">Transmembrane</keyword>
<dbReference type="InterPro" id="IPR049326">
    <property type="entry name" value="Rhodopsin_dom_fungi"/>
</dbReference>
<proteinExistence type="inferred from homology"/>